<evidence type="ECO:0000256" key="4">
    <source>
        <dbReference type="ARBA" id="ARBA00023143"/>
    </source>
</evidence>
<dbReference type="Pfam" id="PF07195">
    <property type="entry name" value="FliD_C"/>
    <property type="match status" value="1"/>
</dbReference>
<comment type="subunit">
    <text evidence="2 5">Homopentamer.</text>
</comment>
<organism evidence="8 9">
    <name type="scientific">Fodinibius salipaludis</name>
    <dbReference type="NCBI Taxonomy" id="2032627"/>
    <lineage>
        <taxon>Bacteria</taxon>
        <taxon>Pseudomonadati</taxon>
        <taxon>Balneolota</taxon>
        <taxon>Balneolia</taxon>
        <taxon>Balneolales</taxon>
        <taxon>Balneolaceae</taxon>
        <taxon>Fodinibius</taxon>
    </lineage>
</organism>
<dbReference type="PANTHER" id="PTHR30288">
    <property type="entry name" value="FLAGELLAR CAP/ASSEMBLY PROTEIN FLID"/>
    <property type="match status" value="1"/>
</dbReference>
<comment type="similarity">
    <text evidence="1 5">Belongs to the FliD family.</text>
</comment>
<sequence length="465" mass="51502">MNSISSLLQQSNPYSQFVDQLVLIESQKKFRLEDQKSQLSKKQSALSTVSSVISDFTSQVDELTSTTSNSFNPLKATISNEEAIRVDSISGLNDPNTYDISVNRKASKDIMLSNVMDGTATNLAASGDGSVDITIGDKTQTISILSTNDDGTDKTNKEILESFSKAVNNLMGEESDSDVFEVDNNGNVQLSIKSAQTGYDERVQFANATGALADVTGNMSHQQTDTTNLDAEFTVDGITFSRGKNTVDDAISGMTFTLLNSTTQQEQITVSKDTEKARENIDDFISKYNEMNTKIRNQTFINGETGNKGPLQDMRSVRNLTINMRQMALTDMASTATGELNNLSQLGITFENNGKMKVEDSEKLSKALSEKPNEVKNLFTNDDSPVTKMYERAKTFTETGGTISSLESGLDQKIDFLDNRIESENKYLERYEERQREIFAEINQMQQQAQQQFNQIANQQSTLGF</sequence>
<keyword evidence="3 5" id="KW-0175">Coiled coil</keyword>
<dbReference type="OrthoDB" id="9810816at2"/>
<dbReference type="GO" id="GO:0005576">
    <property type="term" value="C:extracellular region"/>
    <property type="evidence" value="ECO:0007669"/>
    <property type="project" value="UniProtKB-SubCell"/>
</dbReference>
<protein>
    <recommendedName>
        <fullName evidence="5">Flagellar hook-associated protein 2</fullName>
        <shortName evidence="5">HAP2</shortName>
    </recommendedName>
    <alternativeName>
        <fullName evidence="5">Flagellar cap protein</fullName>
    </alternativeName>
</protein>
<dbReference type="AlphaFoldDB" id="A0A2A2GAI4"/>
<evidence type="ECO:0000313" key="9">
    <source>
        <dbReference type="Proteomes" id="UP000218831"/>
    </source>
</evidence>
<evidence type="ECO:0000256" key="3">
    <source>
        <dbReference type="ARBA" id="ARBA00023054"/>
    </source>
</evidence>
<evidence type="ECO:0000313" key="8">
    <source>
        <dbReference type="EMBL" id="PAU94591.1"/>
    </source>
</evidence>
<evidence type="ECO:0000256" key="5">
    <source>
        <dbReference type="RuleBase" id="RU362066"/>
    </source>
</evidence>
<feature type="domain" description="Flagellar hook-associated protein 2 C-terminal" evidence="7">
    <location>
        <begin position="230"/>
        <end position="450"/>
    </location>
</feature>
<evidence type="ECO:0000259" key="6">
    <source>
        <dbReference type="Pfam" id="PF02465"/>
    </source>
</evidence>
<evidence type="ECO:0000256" key="2">
    <source>
        <dbReference type="ARBA" id="ARBA00011255"/>
    </source>
</evidence>
<keyword evidence="9" id="KW-1185">Reference proteome</keyword>
<comment type="caution">
    <text evidence="8">The sequence shown here is derived from an EMBL/GenBank/DDBJ whole genome shotgun (WGS) entry which is preliminary data.</text>
</comment>
<accession>A0A2A2GAI4</accession>
<dbReference type="EMBL" id="NSKE01000004">
    <property type="protein sequence ID" value="PAU94591.1"/>
    <property type="molecule type" value="Genomic_DNA"/>
</dbReference>
<name>A0A2A2GAI4_9BACT</name>
<comment type="function">
    <text evidence="5">Required for morphogenesis and for the elongation of the flagellar filament by facilitating polymerization of the flagellin monomers at the tip of growing filament. Forms a capping structure, which prevents flagellin subunits (transported through the central channel of the flagellum) from leaking out without polymerization at the distal end.</text>
</comment>
<feature type="domain" description="Flagellar hook-associated protein 2 N-terminal" evidence="6">
    <location>
        <begin position="14"/>
        <end position="108"/>
    </location>
</feature>
<gene>
    <name evidence="8" type="ORF">CK503_07300</name>
</gene>
<keyword evidence="5" id="KW-0964">Secreted</keyword>
<evidence type="ECO:0000259" key="7">
    <source>
        <dbReference type="Pfam" id="PF07195"/>
    </source>
</evidence>
<dbReference type="InterPro" id="IPR003481">
    <property type="entry name" value="FliD_N"/>
</dbReference>
<dbReference type="GO" id="GO:0007155">
    <property type="term" value="P:cell adhesion"/>
    <property type="evidence" value="ECO:0007669"/>
    <property type="project" value="InterPro"/>
</dbReference>
<keyword evidence="4 5" id="KW-0975">Bacterial flagellum</keyword>
<dbReference type="InterPro" id="IPR040026">
    <property type="entry name" value="FliD"/>
</dbReference>
<comment type="subcellular location">
    <subcellularLocation>
        <location evidence="5">Secreted</location>
    </subcellularLocation>
    <subcellularLocation>
        <location evidence="5">Bacterial flagellum</location>
    </subcellularLocation>
</comment>
<evidence type="ECO:0000256" key="1">
    <source>
        <dbReference type="ARBA" id="ARBA00009764"/>
    </source>
</evidence>
<dbReference type="GO" id="GO:0009424">
    <property type="term" value="C:bacterial-type flagellum hook"/>
    <property type="evidence" value="ECO:0007669"/>
    <property type="project" value="UniProtKB-UniRule"/>
</dbReference>
<dbReference type="Proteomes" id="UP000218831">
    <property type="component" value="Unassembled WGS sequence"/>
</dbReference>
<dbReference type="GO" id="GO:0009421">
    <property type="term" value="C:bacterial-type flagellum filament cap"/>
    <property type="evidence" value="ECO:0007669"/>
    <property type="project" value="InterPro"/>
</dbReference>
<dbReference type="InterPro" id="IPR010809">
    <property type="entry name" value="FliD_C"/>
</dbReference>
<dbReference type="PANTHER" id="PTHR30288:SF0">
    <property type="entry name" value="FLAGELLAR HOOK-ASSOCIATED PROTEIN 2"/>
    <property type="match status" value="1"/>
</dbReference>
<feature type="coiled-coil region" evidence="5">
    <location>
        <begin position="414"/>
        <end position="462"/>
    </location>
</feature>
<reference evidence="8 9" key="1">
    <citation type="submission" date="2017-08" db="EMBL/GenBank/DDBJ databases">
        <title>Aliifodinibius alkalisoli sp. nov., isolated from saline alkaline soil.</title>
        <authorList>
            <person name="Liu D."/>
            <person name="Zhang G."/>
        </authorList>
    </citation>
    <scope>NUCLEOTIDE SEQUENCE [LARGE SCALE GENOMIC DNA]</scope>
    <source>
        <strain evidence="8 9">WN023</strain>
    </source>
</reference>
<dbReference type="RefSeq" id="WP_095606132.1">
    <property type="nucleotide sequence ID" value="NZ_NSKE01000004.1"/>
</dbReference>
<proteinExistence type="inferred from homology"/>
<dbReference type="Pfam" id="PF02465">
    <property type="entry name" value="FliD_N"/>
    <property type="match status" value="1"/>
</dbReference>
<dbReference type="GO" id="GO:0071973">
    <property type="term" value="P:bacterial-type flagellum-dependent cell motility"/>
    <property type="evidence" value="ECO:0007669"/>
    <property type="project" value="TreeGrafter"/>
</dbReference>